<feature type="chain" id="PRO_5012409206" evidence="1">
    <location>
        <begin position="36"/>
        <end position="333"/>
    </location>
</feature>
<protein>
    <submittedName>
        <fullName evidence="2">Putative ABC transport system substrate-binding protein</fullName>
    </submittedName>
</protein>
<dbReference type="InterPro" id="IPR006311">
    <property type="entry name" value="TAT_signal"/>
</dbReference>
<dbReference type="SUPFAM" id="SSF53822">
    <property type="entry name" value="Periplasmic binding protein-like I"/>
    <property type="match status" value="1"/>
</dbReference>
<dbReference type="AlphaFoldDB" id="A0A1M4YZM5"/>
<dbReference type="RefSeq" id="WP_073355930.1">
    <property type="nucleotide sequence ID" value="NZ_FQUZ01000013.1"/>
</dbReference>
<accession>A0A1M4YZM5</accession>
<dbReference type="STRING" id="1122156.SAMN02745117_01343"/>
<dbReference type="PANTHER" id="PTHR35271">
    <property type="entry name" value="ABC TRANSPORTER, SUBSTRATE-BINDING LIPOPROTEIN-RELATED"/>
    <property type="match status" value="1"/>
</dbReference>
<dbReference type="Pfam" id="PF04392">
    <property type="entry name" value="ABC_sub_bind"/>
    <property type="match status" value="1"/>
</dbReference>
<dbReference type="Gene3D" id="3.40.50.2300">
    <property type="match status" value="2"/>
</dbReference>
<organism evidence="2 3">
    <name type="scientific">Lampropedia hyalina DSM 16112</name>
    <dbReference type="NCBI Taxonomy" id="1122156"/>
    <lineage>
        <taxon>Bacteria</taxon>
        <taxon>Pseudomonadati</taxon>
        <taxon>Pseudomonadota</taxon>
        <taxon>Betaproteobacteria</taxon>
        <taxon>Burkholderiales</taxon>
        <taxon>Comamonadaceae</taxon>
        <taxon>Lampropedia</taxon>
    </lineage>
</organism>
<dbReference type="Proteomes" id="UP000184327">
    <property type="component" value="Unassembled WGS sequence"/>
</dbReference>
<reference evidence="2 3" key="1">
    <citation type="submission" date="2016-11" db="EMBL/GenBank/DDBJ databases">
        <authorList>
            <person name="Jaros S."/>
            <person name="Januszkiewicz K."/>
            <person name="Wedrychowicz H."/>
        </authorList>
    </citation>
    <scope>NUCLEOTIDE SEQUENCE [LARGE SCALE GENOMIC DNA]</scope>
    <source>
        <strain evidence="2 3">DSM 16112</strain>
    </source>
</reference>
<evidence type="ECO:0000313" key="2">
    <source>
        <dbReference type="EMBL" id="SHF11251.1"/>
    </source>
</evidence>
<dbReference type="CDD" id="cd06325">
    <property type="entry name" value="PBP1_ABC_unchar_transporter"/>
    <property type="match status" value="1"/>
</dbReference>
<dbReference type="InterPro" id="IPR007487">
    <property type="entry name" value="ABC_transpt-TYRBP-like"/>
</dbReference>
<dbReference type="PROSITE" id="PS51318">
    <property type="entry name" value="TAT"/>
    <property type="match status" value="1"/>
</dbReference>
<evidence type="ECO:0000313" key="3">
    <source>
        <dbReference type="Proteomes" id="UP000184327"/>
    </source>
</evidence>
<dbReference type="EMBL" id="FQUZ01000013">
    <property type="protein sequence ID" value="SHF11251.1"/>
    <property type="molecule type" value="Genomic_DNA"/>
</dbReference>
<sequence>MSPQTTGIGRRPFVVKSLAAAALLAGMVAGSAAWAQKTPSVAVTAIVEHPALNSVRDGVKEGLEAAGFKEGENLKWEFQSAQGNPGTAATIARKFIGDKSDVIVAIATPSAQAVVAATKDIPTVYSAVTDPVAAQLVKDWKASGTNVTGVSDLLELEKQLNLILQIVPDAKRVGMVYNPGEANSVVVVEGLKKLLASKGLQLVEATAPRTVDITAAARNLVGKVDAIYTNTDNNVVSAYEALVKVANDAKIPLIASDTDSVKRGAIAAVGIDYRDLGRQTGAIVARILKGEKAGDIPSETTQNLQLFVNPKAAAAQGVTLSEAFIQSATEVIK</sequence>
<evidence type="ECO:0000256" key="1">
    <source>
        <dbReference type="SAM" id="SignalP"/>
    </source>
</evidence>
<feature type="signal peptide" evidence="1">
    <location>
        <begin position="1"/>
        <end position="35"/>
    </location>
</feature>
<dbReference type="PANTHER" id="PTHR35271:SF1">
    <property type="entry name" value="ABC TRANSPORTER, SUBSTRATE-BINDING LIPOPROTEIN"/>
    <property type="match status" value="1"/>
</dbReference>
<name>A0A1M4YZM5_9BURK</name>
<dbReference type="InterPro" id="IPR028082">
    <property type="entry name" value="Peripla_BP_I"/>
</dbReference>
<keyword evidence="3" id="KW-1185">Reference proteome</keyword>
<keyword evidence="1" id="KW-0732">Signal</keyword>
<proteinExistence type="predicted"/>
<gene>
    <name evidence="2" type="ORF">SAMN02745117_01343</name>
</gene>